<dbReference type="FunFam" id="3.20.20.70:FF:000075">
    <property type="entry name" value="Tryptophan biosynthesis protein TRP1"/>
    <property type="match status" value="1"/>
</dbReference>
<comment type="catalytic activity">
    <reaction evidence="1 10">
        <text>N-(5-phospho-beta-D-ribosyl)anthranilate = 1-(2-carboxyphenylamino)-1-deoxy-D-ribulose 5-phosphate</text>
        <dbReference type="Rhea" id="RHEA:21540"/>
        <dbReference type="ChEBI" id="CHEBI:18277"/>
        <dbReference type="ChEBI" id="CHEBI:58613"/>
        <dbReference type="EC" id="5.3.1.24"/>
    </reaction>
</comment>
<keyword evidence="7 10" id="KW-0822">Tryptophan biosynthesis</keyword>
<dbReference type="SUPFAM" id="SSF51366">
    <property type="entry name" value="Ribulose-phoshate binding barrel"/>
    <property type="match status" value="1"/>
</dbReference>
<evidence type="ECO:0000256" key="2">
    <source>
        <dbReference type="ARBA" id="ARBA00004664"/>
    </source>
</evidence>
<dbReference type="Proteomes" id="UP000189761">
    <property type="component" value="Unassembled WGS sequence"/>
</dbReference>
<dbReference type="NCBIfam" id="NF002300">
    <property type="entry name" value="PRK01222.1-7"/>
    <property type="match status" value="1"/>
</dbReference>
<evidence type="ECO:0000313" key="13">
    <source>
        <dbReference type="Proteomes" id="UP000189761"/>
    </source>
</evidence>
<comment type="similarity">
    <text evidence="3 10">Belongs to the TrpF family.</text>
</comment>
<dbReference type="PANTHER" id="PTHR42894">
    <property type="entry name" value="N-(5'-PHOSPHORIBOSYL)ANTHRANILATE ISOMERASE"/>
    <property type="match status" value="1"/>
</dbReference>
<evidence type="ECO:0000256" key="10">
    <source>
        <dbReference type="HAMAP-Rule" id="MF_00135"/>
    </source>
</evidence>
<dbReference type="GO" id="GO:0000162">
    <property type="term" value="P:L-tryptophan biosynthetic process"/>
    <property type="evidence" value="ECO:0007669"/>
    <property type="project" value="UniProtKB-UniRule"/>
</dbReference>
<name>A0A8E2LCL6_9BACI</name>
<organism evidence="12 13">
    <name type="scientific">Heyndrickxia oleronia</name>
    <dbReference type="NCBI Taxonomy" id="38875"/>
    <lineage>
        <taxon>Bacteria</taxon>
        <taxon>Bacillati</taxon>
        <taxon>Bacillota</taxon>
        <taxon>Bacilli</taxon>
        <taxon>Bacillales</taxon>
        <taxon>Bacillaceae</taxon>
        <taxon>Heyndrickxia</taxon>
    </lineage>
</organism>
<dbReference type="Gene3D" id="3.20.20.70">
    <property type="entry name" value="Aldolase class I"/>
    <property type="match status" value="1"/>
</dbReference>
<dbReference type="InterPro" id="IPR013785">
    <property type="entry name" value="Aldolase_TIM"/>
</dbReference>
<proteinExistence type="inferred from homology"/>
<evidence type="ECO:0000256" key="7">
    <source>
        <dbReference type="ARBA" id="ARBA00022822"/>
    </source>
</evidence>
<sequence length="215" mass="23650">MQVKICGIKSLDAAMSAVEAGADLIGFVFADSKRRISPSQAKQIADHIPSAVKKVGVFVNEDAKKMTEIAEYVGLDFIQLHGDETPEDAMTLNRPIIKAFSIDGIFEIESYPCDYYLIDSPSGRYRGGTGLPFNWEKLHHTPLNKDQLILAGGLNEENVAEAIAIVKPALLDVSSGVETNGEKDPEKMRSFVKEAKRAFQQLKESEGNDNIYTTK</sequence>
<keyword evidence="8 10" id="KW-0057">Aromatic amino acid biosynthesis</keyword>
<dbReference type="InterPro" id="IPR044643">
    <property type="entry name" value="TrpF_fam"/>
</dbReference>
<evidence type="ECO:0000256" key="9">
    <source>
        <dbReference type="ARBA" id="ARBA00023235"/>
    </source>
</evidence>
<protein>
    <recommendedName>
        <fullName evidence="5 10">N-(5'-phosphoribosyl)anthranilate isomerase</fullName>
        <shortName evidence="10">PRAI</shortName>
        <ecNumber evidence="4 10">5.3.1.24</ecNumber>
    </recommendedName>
</protein>
<feature type="domain" description="N-(5'phosphoribosyl) anthranilate isomerase (PRAI)" evidence="11">
    <location>
        <begin position="3"/>
        <end position="193"/>
    </location>
</feature>
<evidence type="ECO:0000256" key="5">
    <source>
        <dbReference type="ARBA" id="ARBA00022272"/>
    </source>
</evidence>
<evidence type="ECO:0000256" key="1">
    <source>
        <dbReference type="ARBA" id="ARBA00001164"/>
    </source>
</evidence>
<comment type="pathway">
    <text evidence="2 10">Amino-acid biosynthesis; L-tryptophan biosynthesis; L-tryptophan from chorismate: step 3/5.</text>
</comment>
<evidence type="ECO:0000256" key="8">
    <source>
        <dbReference type="ARBA" id="ARBA00023141"/>
    </source>
</evidence>
<dbReference type="CDD" id="cd00405">
    <property type="entry name" value="PRAI"/>
    <property type="match status" value="1"/>
</dbReference>
<dbReference type="UniPathway" id="UPA00035">
    <property type="reaction ID" value="UER00042"/>
</dbReference>
<evidence type="ECO:0000259" key="11">
    <source>
        <dbReference type="Pfam" id="PF00697"/>
    </source>
</evidence>
<evidence type="ECO:0000256" key="6">
    <source>
        <dbReference type="ARBA" id="ARBA00022605"/>
    </source>
</evidence>
<dbReference type="GO" id="GO:0004640">
    <property type="term" value="F:phosphoribosylanthranilate isomerase activity"/>
    <property type="evidence" value="ECO:0007669"/>
    <property type="project" value="UniProtKB-UniRule"/>
</dbReference>
<keyword evidence="6 10" id="KW-0028">Amino-acid biosynthesis</keyword>
<dbReference type="HAMAP" id="MF_00135">
    <property type="entry name" value="PRAI"/>
    <property type="match status" value="1"/>
</dbReference>
<dbReference type="AlphaFoldDB" id="A0A8E2LCL6"/>
<reference evidence="12 13" key="1">
    <citation type="submission" date="2017-01" db="EMBL/GenBank/DDBJ databases">
        <title>Draft genome sequence of Bacillus oleronius.</title>
        <authorList>
            <person name="Allam M."/>
        </authorList>
    </citation>
    <scope>NUCLEOTIDE SEQUENCE [LARGE SCALE GENOMIC DNA]</scope>
    <source>
        <strain evidence="12 13">DSM 9356</strain>
    </source>
</reference>
<comment type="caution">
    <text evidence="12">The sequence shown here is derived from an EMBL/GenBank/DDBJ whole genome shotgun (WGS) entry which is preliminary data.</text>
</comment>
<dbReference type="InterPro" id="IPR011060">
    <property type="entry name" value="RibuloseP-bd_barrel"/>
</dbReference>
<evidence type="ECO:0000256" key="3">
    <source>
        <dbReference type="ARBA" id="ARBA00007571"/>
    </source>
</evidence>
<evidence type="ECO:0000313" key="12">
    <source>
        <dbReference type="EMBL" id="OOP67135.1"/>
    </source>
</evidence>
<dbReference type="EC" id="5.3.1.24" evidence="4 10"/>
<dbReference type="PANTHER" id="PTHR42894:SF1">
    <property type="entry name" value="N-(5'-PHOSPHORIBOSYL)ANTHRANILATE ISOMERASE"/>
    <property type="match status" value="1"/>
</dbReference>
<dbReference type="EMBL" id="MTLA01000225">
    <property type="protein sequence ID" value="OOP67135.1"/>
    <property type="molecule type" value="Genomic_DNA"/>
</dbReference>
<keyword evidence="9 10" id="KW-0413">Isomerase</keyword>
<evidence type="ECO:0000256" key="4">
    <source>
        <dbReference type="ARBA" id="ARBA00012572"/>
    </source>
</evidence>
<keyword evidence="13" id="KW-1185">Reference proteome</keyword>
<gene>
    <name evidence="10" type="primary">trpF</name>
    <name evidence="12" type="ORF">BWZ43_17315</name>
</gene>
<dbReference type="InterPro" id="IPR001240">
    <property type="entry name" value="PRAI_dom"/>
</dbReference>
<accession>A0A8E2LCL6</accession>
<dbReference type="Pfam" id="PF00697">
    <property type="entry name" value="PRAI"/>
    <property type="match status" value="1"/>
</dbReference>